<dbReference type="AlphaFoldDB" id="A0A844GAG2"/>
<gene>
    <name evidence="1" type="ORF">FYJ85_20330</name>
</gene>
<protein>
    <submittedName>
        <fullName evidence="1">Uncharacterized protein</fullName>
    </submittedName>
</protein>
<comment type="caution">
    <text evidence="1">The sequence shown here is derived from an EMBL/GenBank/DDBJ whole genome shotgun (WGS) entry which is preliminary data.</text>
</comment>
<organism evidence="1 2">
    <name type="scientific">Victivallis lenta</name>
    <dbReference type="NCBI Taxonomy" id="2606640"/>
    <lineage>
        <taxon>Bacteria</taxon>
        <taxon>Pseudomonadati</taxon>
        <taxon>Lentisphaerota</taxon>
        <taxon>Lentisphaeria</taxon>
        <taxon>Victivallales</taxon>
        <taxon>Victivallaceae</taxon>
        <taxon>Victivallis</taxon>
    </lineage>
</organism>
<evidence type="ECO:0000313" key="2">
    <source>
        <dbReference type="Proteomes" id="UP000435649"/>
    </source>
</evidence>
<proteinExistence type="predicted"/>
<sequence length="392" mass="46555">MRAYNPMTVIRQTSRSVLKEFFTEHRCLECLNFEKDKLYEIQDAFRTLPEGLLRKVEIVMRNVFNLAGNEAVILRLLDEAKTQDGEFNSEIQQFKNRYDMAFHIYLHHRTLWEKACTFLQVDNLPGRHWCRCPNLPKQTPRTDRNACEDLGRQISAFFWHKQVRGKKYLIEYQKRTGDLHYYFVYLSDYANSYEAWSEQNSELERKNETRVINMVFAYDMHFGTLDTYNLGGTKIAMVLQKIFCDTILGYHLVDKQILKSAFDIERLKYRKNIPIALPHVGITRAWISCLEFNYQGAGKRRTHRMSLDDVVRDDEIYSVMEHDLNRENVPLNVIVIKFVRIILEIEWNNCKRRMTIELTRNSCTLKSNADELRKIGEYFIQENGIDVQPNLF</sequence>
<name>A0A844GAG2_9BACT</name>
<dbReference type="EMBL" id="VUNS01000035">
    <property type="protein sequence ID" value="MST99378.1"/>
    <property type="molecule type" value="Genomic_DNA"/>
</dbReference>
<accession>A0A844GAG2</accession>
<keyword evidence="2" id="KW-1185">Reference proteome</keyword>
<dbReference type="Proteomes" id="UP000435649">
    <property type="component" value="Unassembled WGS sequence"/>
</dbReference>
<evidence type="ECO:0000313" key="1">
    <source>
        <dbReference type="EMBL" id="MST99378.1"/>
    </source>
</evidence>
<dbReference type="RefSeq" id="WP_154420574.1">
    <property type="nucleotide sequence ID" value="NZ_VUNS01000035.1"/>
</dbReference>
<reference evidence="1 2" key="1">
    <citation type="submission" date="2019-08" db="EMBL/GenBank/DDBJ databases">
        <title>In-depth cultivation of the pig gut microbiome towards novel bacterial diversity and tailored functional studies.</title>
        <authorList>
            <person name="Wylensek D."/>
            <person name="Hitch T.C.A."/>
            <person name="Clavel T."/>
        </authorList>
    </citation>
    <scope>NUCLEOTIDE SEQUENCE [LARGE SCALE GENOMIC DNA]</scope>
    <source>
        <strain evidence="1 2">BBE-744-WT-12</strain>
    </source>
</reference>